<dbReference type="AlphaFoldDB" id="A0A8J3ADI4"/>
<evidence type="ECO:0000313" key="2">
    <source>
        <dbReference type="Proteomes" id="UP000626244"/>
    </source>
</evidence>
<reference evidence="2" key="1">
    <citation type="journal article" date="2019" name="Int. J. Syst. Evol. Microbiol.">
        <title>The Global Catalogue of Microorganisms (GCM) 10K type strain sequencing project: providing services to taxonomists for standard genome sequencing and annotation.</title>
        <authorList>
            <consortium name="The Broad Institute Genomics Platform"/>
            <consortium name="The Broad Institute Genome Sequencing Center for Infectious Disease"/>
            <person name="Wu L."/>
            <person name="Ma J."/>
        </authorList>
    </citation>
    <scope>NUCLEOTIDE SEQUENCE [LARGE SCALE GENOMIC DNA]</scope>
    <source>
        <strain evidence="2">CGMCC 1.14993</strain>
    </source>
</reference>
<dbReference type="Proteomes" id="UP000626244">
    <property type="component" value="Unassembled WGS sequence"/>
</dbReference>
<protein>
    <submittedName>
        <fullName evidence="1">Uncharacterized protein</fullName>
    </submittedName>
</protein>
<name>A0A8J3ADI4_9BACI</name>
<sequence>MDLMKKVKLLLIVIISFSLLLISPFLPGTIMYFTSLWEYKVDDFDTFKKDFQTIVNLAYREFNKGQMMESYIVVNENPDGTVNLEYEDVNTEDFVEVKMSKKEQESLKKILEKAFHQGDMAYLSLIRVYKNQVEFEIENGQYSLIYRKDDHKPKFVNTSYTKGTFKTKKISNHWYHARFVED</sequence>
<accession>A0A8J3ADI4</accession>
<dbReference type="EMBL" id="BMHB01000001">
    <property type="protein sequence ID" value="GGI11697.1"/>
    <property type="molecule type" value="Genomic_DNA"/>
</dbReference>
<proteinExistence type="predicted"/>
<evidence type="ECO:0000313" key="1">
    <source>
        <dbReference type="EMBL" id="GGI11697.1"/>
    </source>
</evidence>
<organism evidence="1 2">
    <name type="scientific">Gottfriedia solisilvae</name>
    <dbReference type="NCBI Taxonomy" id="1516104"/>
    <lineage>
        <taxon>Bacteria</taxon>
        <taxon>Bacillati</taxon>
        <taxon>Bacillota</taxon>
        <taxon>Bacilli</taxon>
        <taxon>Bacillales</taxon>
        <taxon>Bacillaceae</taxon>
        <taxon>Gottfriedia</taxon>
    </lineage>
</organism>
<gene>
    <name evidence="1" type="ORF">GCM10007380_09140</name>
</gene>
<keyword evidence="2" id="KW-1185">Reference proteome</keyword>
<comment type="caution">
    <text evidence="1">The sequence shown here is derived from an EMBL/GenBank/DDBJ whole genome shotgun (WGS) entry which is preliminary data.</text>
</comment>